<evidence type="ECO:0000259" key="3">
    <source>
        <dbReference type="Pfam" id="PF18702"/>
    </source>
</evidence>
<dbReference type="RefSeq" id="WP_070721641.1">
    <property type="nucleotide sequence ID" value="NZ_JALXRO010000001.1"/>
</dbReference>
<dbReference type="Pfam" id="PF18702">
    <property type="entry name" value="DUF5642"/>
    <property type="match status" value="1"/>
</dbReference>
<feature type="compositionally biased region" description="Low complexity" evidence="1">
    <location>
        <begin position="19"/>
        <end position="52"/>
    </location>
</feature>
<feature type="signal peptide" evidence="2">
    <location>
        <begin position="1"/>
        <end position="25"/>
    </location>
</feature>
<feature type="domain" description="DUF5642" evidence="3">
    <location>
        <begin position="83"/>
        <end position="261"/>
    </location>
</feature>
<sequence>MSIRRLGIALALGAAVSAASCSSDAGEQAESAASDAGASAASAVDEAGDAVSGAMDDASDEPTDASPQDLLLTPEEAGPMPMQAADPALLAQAGAGLEMPEGMELEVDPPECADAADMNATLAGDVSDGGLAALMGGGEDGSAMFTVQVLRTGVSFDEYQTNWESCAEVRFSGQALGITGTSAEVDAPEIEGADEVLARTSDTQVEALGEGGRMTNIVYLTEVRGVKVLAGAMTAPDSGGEIGPDAEAELADLLTKQVEKVNNAG</sequence>
<comment type="caution">
    <text evidence="4">The sequence shown here is derived from an EMBL/GenBank/DDBJ whole genome shotgun (WGS) entry which is preliminary data.</text>
</comment>
<organism evidence="4 5">
    <name type="scientific">Dietzia cinnamea</name>
    <dbReference type="NCBI Taxonomy" id="321318"/>
    <lineage>
        <taxon>Bacteria</taxon>
        <taxon>Bacillati</taxon>
        <taxon>Actinomycetota</taxon>
        <taxon>Actinomycetes</taxon>
        <taxon>Mycobacteriales</taxon>
        <taxon>Dietziaceae</taxon>
        <taxon>Dietzia</taxon>
    </lineage>
</organism>
<proteinExistence type="predicted"/>
<evidence type="ECO:0000313" key="4">
    <source>
        <dbReference type="EMBL" id="MCT2116240.1"/>
    </source>
</evidence>
<dbReference type="AlphaFoldDB" id="A0AAW5Q1Z7"/>
<dbReference type="EMBL" id="JALXTC010000001">
    <property type="protein sequence ID" value="MCT2116240.1"/>
    <property type="molecule type" value="Genomic_DNA"/>
</dbReference>
<protein>
    <submittedName>
        <fullName evidence="4">DUF5642 family protein</fullName>
    </submittedName>
</protein>
<evidence type="ECO:0000256" key="1">
    <source>
        <dbReference type="SAM" id="MobiDB-lite"/>
    </source>
</evidence>
<dbReference type="InterPro" id="IPR041313">
    <property type="entry name" value="DUF5642"/>
</dbReference>
<accession>A0AAW5Q1Z7</accession>
<reference evidence="4" key="1">
    <citation type="submission" date="2022-04" db="EMBL/GenBank/DDBJ databases">
        <title>Human microbiome associated bacterial genomes.</title>
        <authorList>
            <person name="Sandstrom S."/>
            <person name="Salamzade R."/>
            <person name="Kalan L.R."/>
        </authorList>
    </citation>
    <scope>NUCLEOTIDE SEQUENCE</scope>
    <source>
        <strain evidence="4">P3-SID1762</strain>
    </source>
</reference>
<evidence type="ECO:0000256" key="2">
    <source>
        <dbReference type="SAM" id="SignalP"/>
    </source>
</evidence>
<keyword evidence="2" id="KW-0732">Signal</keyword>
<feature type="chain" id="PRO_5043386373" evidence="2">
    <location>
        <begin position="26"/>
        <end position="265"/>
    </location>
</feature>
<gene>
    <name evidence="4" type="ORF">M3D93_00470</name>
</gene>
<dbReference type="PROSITE" id="PS51257">
    <property type="entry name" value="PROKAR_LIPOPROTEIN"/>
    <property type="match status" value="1"/>
</dbReference>
<feature type="region of interest" description="Disordered" evidence="1">
    <location>
        <begin position="19"/>
        <end position="81"/>
    </location>
</feature>
<dbReference type="Proteomes" id="UP001206890">
    <property type="component" value="Unassembled WGS sequence"/>
</dbReference>
<name>A0AAW5Q1Z7_9ACTN</name>
<evidence type="ECO:0000313" key="5">
    <source>
        <dbReference type="Proteomes" id="UP001206890"/>
    </source>
</evidence>